<organism evidence="1 2">
    <name type="scientific">Labilithrix luteola</name>
    <dbReference type="NCBI Taxonomy" id="1391654"/>
    <lineage>
        <taxon>Bacteria</taxon>
        <taxon>Pseudomonadati</taxon>
        <taxon>Myxococcota</taxon>
        <taxon>Polyangia</taxon>
        <taxon>Polyangiales</taxon>
        <taxon>Labilitrichaceae</taxon>
        <taxon>Labilithrix</taxon>
    </lineage>
</organism>
<evidence type="ECO:0008006" key="3">
    <source>
        <dbReference type="Google" id="ProtNLM"/>
    </source>
</evidence>
<protein>
    <recommendedName>
        <fullName evidence="3">Carboxypeptidase regulatory-like domain-containing protein</fullName>
    </recommendedName>
</protein>
<evidence type="ECO:0000313" key="1">
    <source>
        <dbReference type="EMBL" id="AKV03317.1"/>
    </source>
</evidence>
<sequence>MIVAGAAVVALGCGGTVSEEESPAPLVEVHGTVTLKDGDCMPGVPPPPCSKHPISARVDVYEPVVSLTRSESIRDGAPAVASFRTVSSDAQGRFSVMLPAGRYTILATYEQWRFPRPASPDGEWAPVSVEPNAPAELDLLLDLSSD</sequence>
<dbReference type="KEGG" id="llu:AKJ09_09980"/>
<keyword evidence="2" id="KW-1185">Reference proteome</keyword>
<evidence type="ECO:0000313" key="2">
    <source>
        <dbReference type="Proteomes" id="UP000064967"/>
    </source>
</evidence>
<dbReference type="OrthoDB" id="5401722at2"/>
<dbReference type="SUPFAM" id="SSF49464">
    <property type="entry name" value="Carboxypeptidase regulatory domain-like"/>
    <property type="match status" value="1"/>
</dbReference>
<name>A0A0K1QCD6_9BACT</name>
<accession>A0A0K1QCD6</accession>
<dbReference type="EMBL" id="CP012333">
    <property type="protein sequence ID" value="AKV03317.1"/>
    <property type="molecule type" value="Genomic_DNA"/>
</dbReference>
<proteinExistence type="predicted"/>
<dbReference type="InterPro" id="IPR008969">
    <property type="entry name" value="CarboxyPept-like_regulatory"/>
</dbReference>
<dbReference type="RefSeq" id="WP_146654107.1">
    <property type="nucleotide sequence ID" value="NZ_CP012333.1"/>
</dbReference>
<dbReference type="AlphaFoldDB" id="A0A0K1QCD6"/>
<dbReference type="Proteomes" id="UP000064967">
    <property type="component" value="Chromosome"/>
</dbReference>
<gene>
    <name evidence="1" type="ORF">AKJ09_09980</name>
</gene>
<reference evidence="1 2" key="1">
    <citation type="submission" date="2015-08" db="EMBL/GenBank/DDBJ databases">
        <authorList>
            <person name="Babu N.S."/>
            <person name="Beckwith C.J."/>
            <person name="Beseler K.G."/>
            <person name="Brison A."/>
            <person name="Carone J.V."/>
            <person name="Caskin T.P."/>
            <person name="Diamond M."/>
            <person name="Durham M.E."/>
            <person name="Foxe J.M."/>
            <person name="Go M."/>
            <person name="Henderson B.A."/>
            <person name="Jones I.B."/>
            <person name="McGettigan J.A."/>
            <person name="Micheletti S.J."/>
            <person name="Nasrallah M.E."/>
            <person name="Ortiz D."/>
            <person name="Piller C.R."/>
            <person name="Privatt S.R."/>
            <person name="Schneider S.L."/>
            <person name="Sharp S."/>
            <person name="Smith T.C."/>
            <person name="Stanton J.D."/>
            <person name="Ullery H.E."/>
            <person name="Wilson R.J."/>
            <person name="Serrano M.G."/>
            <person name="Buck G."/>
            <person name="Lee V."/>
            <person name="Wang Y."/>
            <person name="Carvalho R."/>
            <person name="Voegtly L."/>
            <person name="Shi R."/>
            <person name="Duckworth R."/>
            <person name="Johnson A."/>
            <person name="Loviza R."/>
            <person name="Walstead R."/>
            <person name="Shah Z."/>
            <person name="Kiflezghi M."/>
            <person name="Wade K."/>
            <person name="Ball S.L."/>
            <person name="Bradley K.W."/>
            <person name="Asai D.J."/>
            <person name="Bowman C.A."/>
            <person name="Russell D.A."/>
            <person name="Pope W.H."/>
            <person name="Jacobs-Sera D."/>
            <person name="Hendrix R.W."/>
            <person name="Hatfull G.F."/>
        </authorList>
    </citation>
    <scope>NUCLEOTIDE SEQUENCE [LARGE SCALE GENOMIC DNA]</scope>
    <source>
        <strain evidence="1 2">DSM 27648</strain>
    </source>
</reference>